<evidence type="ECO:0000256" key="6">
    <source>
        <dbReference type="SAM" id="MobiDB-lite"/>
    </source>
</evidence>
<feature type="transmembrane region" description="Helical" evidence="7">
    <location>
        <begin position="140"/>
        <end position="159"/>
    </location>
</feature>
<dbReference type="GO" id="GO:0005886">
    <property type="term" value="C:plasma membrane"/>
    <property type="evidence" value="ECO:0007669"/>
    <property type="project" value="UniProtKB-SubCell"/>
</dbReference>
<organism evidence="8 9">
    <name type="scientific">Sphingomonas sinipercae</name>
    <dbReference type="NCBI Taxonomy" id="2714944"/>
    <lineage>
        <taxon>Bacteria</taxon>
        <taxon>Pseudomonadati</taxon>
        <taxon>Pseudomonadota</taxon>
        <taxon>Alphaproteobacteria</taxon>
        <taxon>Sphingomonadales</taxon>
        <taxon>Sphingomonadaceae</taxon>
        <taxon>Sphingomonas</taxon>
    </lineage>
</organism>
<keyword evidence="4 7" id="KW-1133">Transmembrane helix</keyword>
<feature type="transmembrane region" description="Helical" evidence="7">
    <location>
        <begin position="259"/>
        <end position="280"/>
    </location>
</feature>
<dbReference type="NCBIfam" id="TIGR00765">
    <property type="entry name" value="yihY_not_rbn"/>
    <property type="match status" value="1"/>
</dbReference>
<feature type="transmembrane region" description="Helical" evidence="7">
    <location>
        <begin position="78"/>
        <end position="100"/>
    </location>
</feature>
<dbReference type="PANTHER" id="PTHR30213:SF0">
    <property type="entry name" value="UPF0761 MEMBRANE PROTEIN YIHY"/>
    <property type="match status" value="1"/>
</dbReference>
<evidence type="ECO:0000256" key="1">
    <source>
        <dbReference type="ARBA" id="ARBA00004651"/>
    </source>
</evidence>
<evidence type="ECO:0000256" key="3">
    <source>
        <dbReference type="ARBA" id="ARBA00022692"/>
    </source>
</evidence>
<keyword evidence="5 7" id="KW-0472">Membrane</keyword>
<keyword evidence="2" id="KW-1003">Cell membrane</keyword>
<feature type="region of interest" description="Disordered" evidence="6">
    <location>
        <begin position="341"/>
        <end position="361"/>
    </location>
</feature>
<feature type="compositionally biased region" description="Acidic residues" evidence="6">
    <location>
        <begin position="341"/>
        <end position="353"/>
    </location>
</feature>
<name>A0A6G7ZM04_9SPHN</name>
<dbReference type="Proteomes" id="UP000502502">
    <property type="component" value="Chromosome"/>
</dbReference>
<keyword evidence="3 7" id="KW-0812">Transmembrane</keyword>
<feature type="transmembrane region" description="Helical" evidence="7">
    <location>
        <begin position="180"/>
        <end position="206"/>
    </location>
</feature>
<dbReference type="Pfam" id="PF03631">
    <property type="entry name" value="Virul_fac_BrkB"/>
    <property type="match status" value="1"/>
</dbReference>
<reference evidence="8 9" key="1">
    <citation type="submission" date="2020-03" db="EMBL/GenBank/DDBJ databases">
        <title>Sphingomonas sp. nov., isolated from fish.</title>
        <authorList>
            <person name="Hyun D.-W."/>
            <person name="Bae J.-W."/>
        </authorList>
    </citation>
    <scope>NUCLEOTIDE SEQUENCE [LARGE SCALE GENOMIC DNA]</scope>
    <source>
        <strain evidence="8 9">HDW15C</strain>
    </source>
</reference>
<sequence length="361" mass="39724">MERRRQPARIDGSLVSLPPVQDHSPLSPEERRKRLASASAAFGPNVVRRLKPKHYAWEVLKRVAIGVYNDGFIHAGNLAYLSILALFPFIILAAAVAQLLGQGDDATLTVVNILQRLPRNVADTLRDPIGEVLTARTGPLLWFGAVVGLWTAASFIETIRDILRRAYGVPFSAPFWSYRLASIFLILAAVLLLMFAFAATVALSSIQHVITSWFPLADDFAATLGVYRFVPGVTLFATFYALFFALTPKRYRRYGCRKWPGALFITLWWLATVELLPRVLGLLGGYSLTYGSLAGVMIALIFFFVVGLGVVIGAELNAALAESEPKALKGEVYSGPFKDELEVEEPEPGEDVNVELRGEEV</sequence>
<comment type="subcellular location">
    <subcellularLocation>
        <location evidence="1">Cell membrane</location>
        <topology evidence="1">Multi-pass membrane protein</topology>
    </subcellularLocation>
</comment>
<feature type="transmembrane region" description="Helical" evidence="7">
    <location>
        <begin position="226"/>
        <end position="247"/>
    </location>
</feature>
<feature type="region of interest" description="Disordered" evidence="6">
    <location>
        <begin position="1"/>
        <end position="30"/>
    </location>
</feature>
<dbReference type="KEGG" id="ssin:G7078_03515"/>
<keyword evidence="9" id="KW-1185">Reference proteome</keyword>
<protein>
    <submittedName>
        <fullName evidence="8">YihY/virulence factor BrkB family protein</fullName>
    </submittedName>
</protein>
<evidence type="ECO:0000256" key="7">
    <source>
        <dbReference type="SAM" id="Phobius"/>
    </source>
</evidence>
<dbReference type="EMBL" id="CP049871">
    <property type="protein sequence ID" value="QIL01949.1"/>
    <property type="molecule type" value="Genomic_DNA"/>
</dbReference>
<dbReference type="AlphaFoldDB" id="A0A6G7ZM04"/>
<evidence type="ECO:0000313" key="8">
    <source>
        <dbReference type="EMBL" id="QIL01949.1"/>
    </source>
</evidence>
<evidence type="ECO:0000313" key="9">
    <source>
        <dbReference type="Proteomes" id="UP000502502"/>
    </source>
</evidence>
<proteinExistence type="predicted"/>
<evidence type="ECO:0000256" key="4">
    <source>
        <dbReference type="ARBA" id="ARBA00022989"/>
    </source>
</evidence>
<feature type="transmembrane region" description="Helical" evidence="7">
    <location>
        <begin position="292"/>
        <end position="314"/>
    </location>
</feature>
<dbReference type="PANTHER" id="PTHR30213">
    <property type="entry name" value="INNER MEMBRANE PROTEIN YHJD"/>
    <property type="match status" value="1"/>
</dbReference>
<evidence type="ECO:0000256" key="5">
    <source>
        <dbReference type="ARBA" id="ARBA00023136"/>
    </source>
</evidence>
<gene>
    <name evidence="8" type="ORF">G7078_03515</name>
</gene>
<dbReference type="InterPro" id="IPR017039">
    <property type="entry name" value="Virul_fac_BrkB"/>
</dbReference>
<evidence type="ECO:0000256" key="2">
    <source>
        <dbReference type="ARBA" id="ARBA00022475"/>
    </source>
</evidence>
<accession>A0A6G7ZM04</accession>